<name>A0A6S6UCS2_9BACT</name>
<accession>A0A6S6UCS2</accession>
<dbReference type="PRINTS" id="PR00073">
    <property type="entry name" value="COPRGNOXDASE"/>
</dbReference>
<organism evidence="8">
    <name type="scientific">uncultured Aureispira sp</name>
    <dbReference type="NCBI Taxonomy" id="1331704"/>
    <lineage>
        <taxon>Bacteria</taxon>
        <taxon>Pseudomonadati</taxon>
        <taxon>Bacteroidota</taxon>
        <taxon>Saprospiria</taxon>
        <taxon>Saprospirales</taxon>
        <taxon>Saprospiraceae</taxon>
        <taxon>Aureispira</taxon>
        <taxon>environmental samples</taxon>
    </lineage>
</organism>
<evidence type="ECO:0000256" key="2">
    <source>
        <dbReference type="ARBA" id="ARBA00010644"/>
    </source>
</evidence>
<dbReference type="GO" id="GO:0005737">
    <property type="term" value="C:cytoplasm"/>
    <property type="evidence" value="ECO:0007669"/>
    <property type="project" value="TreeGrafter"/>
</dbReference>
<evidence type="ECO:0000256" key="7">
    <source>
        <dbReference type="ARBA" id="ARBA00023244"/>
    </source>
</evidence>
<dbReference type="GO" id="GO:0006782">
    <property type="term" value="P:protoporphyrinogen IX biosynthetic process"/>
    <property type="evidence" value="ECO:0007669"/>
    <property type="project" value="TreeGrafter"/>
</dbReference>
<reference evidence="8" key="1">
    <citation type="submission" date="2020-01" db="EMBL/GenBank/DDBJ databases">
        <authorList>
            <person name="Meier V. D."/>
            <person name="Meier V D."/>
        </authorList>
    </citation>
    <scope>NUCLEOTIDE SEQUENCE</scope>
    <source>
        <strain evidence="8">HLG_WM_MAG_10</strain>
    </source>
</reference>
<evidence type="ECO:0000313" key="8">
    <source>
        <dbReference type="EMBL" id="CAA6829679.1"/>
    </source>
</evidence>
<protein>
    <recommendedName>
        <fullName evidence="4">coproporphyrinogen oxidase</fullName>
        <ecNumber evidence="4">1.3.3.3</ecNumber>
    </recommendedName>
</protein>
<dbReference type="PROSITE" id="PS01021">
    <property type="entry name" value="COPROGEN_OXIDASE"/>
    <property type="match status" value="1"/>
</dbReference>
<proteinExistence type="inferred from homology"/>
<dbReference type="InterPro" id="IPR001260">
    <property type="entry name" value="Coprogen_oxidase_aer"/>
</dbReference>
<evidence type="ECO:0000256" key="5">
    <source>
        <dbReference type="ARBA" id="ARBA00023002"/>
    </source>
</evidence>
<dbReference type="SUPFAM" id="SSF102886">
    <property type="entry name" value="Coproporphyrinogen III oxidase"/>
    <property type="match status" value="1"/>
</dbReference>
<comment type="pathway">
    <text evidence="1">Porphyrin-containing compound metabolism; protoporphyrin-IX biosynthesis; protoporphyrinogen-IX from coproporphyrinogen-III (O2 route): step 1/1.</text>
</comment>
<evidence type="ECO:0000256" key="4">
    <source>
        <dbReference type="ARBA" id="ARBA00012869"/>
    </source>
</evidence>
<evidence type="ECO:0000256" key="6">
    <source>
        <dbReference type="ARBA" id="ARBA00023133"/>
    </source>
</evidence>
<comment type="subunit">
    <text evidence="3">Homodimer.</text>
</comment>
<dbReference type="NCBIfam" id="NF003727">
    <property type="entry name" value="PRK05330.1"/>
    <property type="match status" value="1"/>
</dbReference>
<gene>
    <name evidence="8" type="ORF">HELGO_WM61873</name>
</gene>
<dbReference type="PIRSF" id="PIRSF000166">
    <property type="entry name" value="Coproporphyri_ox"/>
    <property type="match status" value="1"/>
</dbReference>
<evidence type="ECO:0000256" key="3">
    <source>
        <dbReference type="ARBA" id="ARBA00011738"/>
    </source>
</evidence>
<dbReference type="GO" id="GO:0004109">
    <property type="term" value="F:coproporphyrinogen oxidase activity"/>
    <property type="evidence" value="ECO:0007669"/>
    <property type="project" value="UniProtKB-EC"/>
</dbReference>
<comment type="similarity">
    <text evidence="2">Belongs to the aerobic coproporphyrinogen-III oxidase family.</text>
</comment>
<keyword evidence="7" id="KW-0627">Porphyrin biosynthesis</keyword>
<dbReference type="EC" id="1.3.3.3" evidence="4"/>
<dbReference type="InterPro" id="IPR036406">
    <property type="entry name" value="Coprogen_oxidase_aer_sf"/>
</dbReference>
<dbReference type="Pfam" id="PF01218">
    <property type="entry name" value="Coprogen_oxidas"/>
    <property type="match status" value="1"/>
</dbReference>
<evidence type="ECO:0000256" key="1">
    <source>
        <dbReference type="ARBA" id="ARBA00005168"/>
    </source>
</evidence>
<dbReference type="PANTHER" id="PTHR10755:SF0">
    <property type="entry name" value="OXYGEN-DEPENDENT COPROPORPHYRINOGEN-III OXIDASE, MITOCHONDRIAL"/>
    <property type="match status" value="1"/>
</dbReference>
<keyword evidence="6" id="KW-0350">Heme biosynthesis</keyword>
<keyword evidence="5 8" id="KW-0560">Oxidoreductase</keyword>
<sequence>MPNKTEITNWLKGLQDSICTGLEALDGKGRFQQDLWERPEGGGGRTRVLTNGTVIEKGGVNFSEVAGDMPAKLLNVLKVEADTSEPITFFATGVSIVLHPRSPRTPIIHMNVRYFEMSNGTWWFGGGIDLTPHYVDEQLASDFHQQLKHVCDQHDTAYYPAFKTWADDYFFLPHRNETRGVGGIFFDRLQTTDQHTKADRWAFLQSVGSAFVDLYSHQVKATKDLPYGENESNWQRLRRGRYVEFNLVWDRGTKFGLETNGRTESILMSLPPQADWAYNHEALENSPEANTLNLLKKEINWAGKLEEQTIS</sequence>
<dbReference type="Gene3D" id="3.40.1500.10">
    <property type="entry name" value="Coproporphyrinogen III oxidase, aerobic"/>
    <property type="match status" value="1"/>
</dbReference>
<dbReference type="PANTHER" id="PTHR10755">
    <property type="entry name" value="COPROPORPHYRINOGEN III OXIDASE, MITOCHONDRIAL"/>
    <property type="match status" value="1"/>
</dbReference>
<dbReference type="InterPro" id="IPR018375">
    <property type="entry name" value="Coprogen_oxidase_CS"/>
</dbReference>
<dbReference type="EMBL" id="CACVAQ010000511">
    <property type="protein sequence ID" value="CAA6829679.1"/>
    <property type="molecule type" value="Genomic_DNA"/>
</dbReference>
<dbReference type="AlphaFoldDB" id="A0A6S6UCS2"/>